<feature type="region of interest" description="Disordered" evidence="10">
    <location>
        <begin position="57"/>
        <end position="84"/>
    </location>
</feature>
<dbReference type="NCBIfam" id="NF006343">
    <property type="entry name" value="PRK08570.1"/>
    <property type="match status" value="1"/>
</dbReference>
<keyword evidence="3" id="KW-0687">Ribonucleoprotein</keyword>
<dbReference type="InterPro" id="IPR033935">
    <property type="entry name" value="Ribosomal_eL19_euk"/>
</dbReference>
<evidence type="ECO:0000256" key="3">
    <source>
        <dbReference type="ARBA" id="ARBA00023274"/>
    </source>
</evidence>
<dbReference type="InterPro" id="IPR015972">
    <property type="entry name" value="Ribosomal_eL19_dom1"/>
</dbReference>
<evidence type="ECO:0000313" key="12">
    <source>
        <dbReference type="EMBL" id="QID84263.1"/>
    </source>
</evidence>
<evidence type="ECO:0000256" key="1">
    <source>
        <dbReference type="ARBA" id="ARBA00011082"/>
    </source>
</evidence>
<dbReference type="InterPro" id="IPR039547">
    <property type="entry name" value="Ribosomal_eL19"/>
</dbReference>
<dbReference type="SMART" id="SM01416">
    <property type="entry name" value="Ribosomal_L19e"/>
    <property type="match status" value="1"/>
</dbReference>
<dbReference type="InterPro" id="IPR035970">
    <property type="entry name" value="60S_ribosomal_eL19_sf"/>
</dbReference>
<reference evidence="12 13" key="1">
    <citation type="journal article" date="2019" name="BMC Genomics">
        <title>Chromosome level assembly and comparative genome analysis confirm lager-brewing yeasts originated from a single hybridization.</title>
        <authorList>
            <person name="Salazar A.N."/>
            <person name="Gorter de Vries A.R."/>
            <person name="van den Broek M."/>
            <person name="Brouwers N."/>
            <person name="de la Torre Cortes P."/>
            <person name="Kuijpers N.G.A."/>
            <person name="Daran J.G."/>
            <person name="Abeel T."/>
        </authorList>
    </citation>
    <scope>NUCLEOTIDE SEQUENCE [LARGE SCALE GENOMIC DNA]</scope>
    <source>
        <strain evidence="12 13">CBS 1483</strain>
    </source>
</reference>
<dbReference type="Gene3D" id="1.10.1200.240">
    <property type="match status" value="1"/>
</dbReference>
<dbReference type="GO" id="GO:0002181">
    <property type="term" value="P:cytoplasmic translation"/>
    <property type="evidence" value="ECO:0007669"/>
    <property type="project" value="UniProtKB-ARBA"/>
</dbReference>
<dbReference type="InterPro" id="IPR000196">
    <property type="entry name" value="Ribosomal_eL19_dom"/>
</dbReference>
<dbReference type="GO" id="GO:0003723">
    <property type="term" value="F:RNA binding"/>
    <property type="evidence" value="ECO:0007669"/>
    <property type="project" value="InterPro"/>
</dbReference>
<evidence type="ECO:0000256" key="7">
    <source>
        <dbReference type="ARBA" id="ARBA00080122"/>
    </source>
</evidence>
<dbReference type="FunFam" id="1.10.1200.240:FF:000001">
    <property type="entry name" value="Ribosomal protein L19"/>
    <property type="match status" value="1"/>
</dbReference>
<dbReference type="Gene3D" id="1.10.1650.10">
    <property type="match status" value="1"/>
</dbReference>
<dbReference type="SUPFAM" id="SSF48140">
    <property type="entry name" value="Ribosomal protein L19 (L19e)"/>
    <property type="match status" value="1"/>
</dbReference>
<dbReference type="GO" id="GO:0003735">
    <property type="term" value="F:structural constituent of ribosome"/>
    <property type="evidence" value="ECO:0007669"/>
    <property type="project" value="InterPro"/>
</dbReference>
<keyword evidence="13" id="KW-1185">Reference proteome</keyword>
<feature type="compositionally biased region" description="Basic residues" evidence="10">
    <location>
        <begin position="58"/>
        <end position="67"/>
    </location>
</feature>
<feature type="region of interest" description="Disordered" evidence="10">
    <location>
        <begin position="162"/>
        <end position="188"/>
    </location>
</feature>
<evidence type="ECO:0000256" key="2">
    <source>
        <dbReference type="ARBA" id="ARBA00022980"/>
    </source>
</evidence>
<evidence type="ECO:0000256" key="4">
    <source>
        <dbReference type="ARBA" id="ARBA00054701"/>
    </source>
</evidence>
<dbReference type="EMBL" id="CP049001">
    <property type="protein sequence ID" value="QID84263.1"/>
    <property type="molecule type" value="Genomic_DNA"/>
</dbReference>
<name>A0A6C1E5W1_SACPS</name>
<keyword evidence="2 12" id="KW-0689">Ribosomal protein</keyword>
<comment type="subunit">
    <text evidence="5">Component of the large ribosomal subunit (LSU). Mature yeast ribosomes consist of a small (40S) and a large (60S) subunit. The 40S small subunit contains 1 molecule of ribosomal RNA (18S rRNA) and 33 different proteins (encoded by 57 genes). The large 60S subunit contains 3 rRNA molecules (25S, 5.8S and 5S rRNA) and 46 different proteins (encoded by 81 genes). eL19 lies in close proximity to the binding site for eukaryotic initiation factor eIF4G.</text>
</comment>
<dbReference type="PANTHER" id="PTHR10722">
    <property type="entry name" value="60S RIBOSOMAL PROTEIN L19"/>
    <property type="match status" value="1"/>
</dbReference>
<proteinExistence type="inferred from homology"/>
<dbReference type="Pfam" id="PF25476">
    <property type="entry name" value="Ribosomal_L19e_C"/>
    <property type="match status" value="1"/>
</dbReference>
<accession>A0A6C1E5W1</accession>
<dbReference type="InterPro" id="IPR057259">
    <property type="entry name" value="Ribosomal_L19e"/>
</dbReference>
<protein>
    <recommendedName>
        <fullName evidence="7">L23</fullName>
    </recommendedName>
    <alternativeName>
        <fullName evidence="9">RP15L</fullName>
    </alternativeName>
    <alternativeName>
        <fullName evidence="6">RP33</fullName>
    </alternativeName>
    <alternativeName>
        <fullName evidence="8">YL14</fullName>
    </alternativeName>
</protein>
<evidence type="ECO:0000256" key="6">
    <source>
        <dbReference type="ARBA" id="ARBA00075826"/>
    </source>
</evidence>
<evidence type="ECO:0000313" key="13">
    <source>
        <dbReference type="Proteomes" id="UP000501346"/>
    </source>
</evidence>
<evidence type="ECO:0000256" key="8">
    <source>
        <dbReference type="ARBA" id="ARBA00082767"/>
    </source>
</evidence>
<evidence type="ECO:0000259" key="11">
    <source>
        <dbReference type="SMART" id="SM01416"/>
    </source>
</evidence>
<comment type="function">
    <text evidence="4">Component of the ribosome, a large ribonucleoprotein complex responsible for the synthesis of proteins in the cell. The small ribosomal subunit (SSU) binds messenger RNAs (mRNAs) and translates the encoded message by selecting cognate aminoacyl-transfer RNA (tRNA) molecules. The large subunit (LSU) contains the ribosomal catalytic site termed the peptidyl transferase center (PTC), which catalyzes the formation of peptide bonds, thereby polymerizing the amino acids delivered by tRNAs into a polypeptide chain. The nascent polypeptides leave the ribosome through a tunnel in the LSU and interact with protein factors that function in enzymatic processing, targeting, and the membrane insertion of nascent chains at the exit of the ribosomal tunnel. eL19 may play a role in the last stages of translation initiation, in particular subunit joining and shedding/releasing factors.</text>
</comment>
<sequence>MTTISRNRLAASVVGVGKRKVWLDPNEASEIAQANSRNAIRKLVKNGTIVKKAVTVHSKSRTRAHAQSKREGRHSGYGKRKGTREARLPSQVVWIRRLRVLRRLLAKYRDAGKIDKHLYHVLYKESKGNAFKHKRALVEHIIQAKADAQREKALNEEAEARRLKNRAARDRRAQRVAEKRDALLKEDA</sequence>
<evidence type="ECO:0000256" key="9">
    <source>
        <dbReference type="ARBA" id="ARBA00083500"/>
    </source>
</evidence>
<dbReference type="FunFam" id="1.10.1650.10:FF:000001">
    <property type="entry name" value="Ribosomal protein L19"/>
    <property type="match status" value="1"/>
</dbReference>
<dbReference type="CDD" id="cd01417">
    <property type="entry name" value="Ribosomal_L19e_E"/>
    <property type="match status" value="1"/>
</dbReference>
<dbReference type="Proteomes" id="UP000501346">
    <property type="component" value="Chromosome SeIV-SeII"/>
</dbReference>
<dbReference type="InterPro" id="IPR057260">
    <property type="entry name" value="Ribosomal_L19e_C"/>
</dbReference>
<dbReference type="GO" id="GO:0022625">
    <property type="term" value="C:cytosolic large ribosomal subunit"/>
    <property type="evidence" value="ECO:0007669"/>
    <property type="project" value="InterPro"/>
</dbReference>
<evidence type="ECO:0000256" key="5">
    <source>
        <dbReference type="ARBA" id="ARBA00065512"/>
    </source>
</evidence>
<organism evidence="12 13">
    <name type="scientific">Saccharomyces pastorianus</name>
    <name type="common">Lager yeast</name>
    <name type="synonym">Saccharomyces cerevisiae x Saccharomyces eubayanus</name>
    <dbReference type="NCBI Taxonomy" id="27292"/>
    <lineage>
        <taxon>Eukaryota</taxon>
        <taxon>Fungi</taxon>
        <taxon>Dikarya</taxon>
        <taxon>Ascomycota</taxon>
        <taxon>Saccharomycotina</taxon>
        <taxon>Saccharomycetes</taxon>
        <taxon>Saccharomycetales</taxon>
        <taxon>Saccharomycetaceae</taxon>
        <taxon>Saccharomyces</taxon>
    </lineage>
</organism>
<feature type="domain" description="Large ribosomal subunit protein eL19" evidence="11">
    <location>
        <begin position="4"/>
        <end position="145"/>
    </location>
</feature>
<gene>
    <name evidence="12" type="primary">RPL19A_4</name>
    <name evidence="12" type="ORF">GRS66_006763</name>
</gene>
<dbReference type="OrthoDB" id="5407653at2759"/>
<evidence type="ECO:0000256" key="10">
    <source>
        <dbReference type="SAM" id="MobiDB-lite"/>
    </source>
</evidence>
<dbReference type="Pfam" id="PF01280">
    <property type="entry name" value="Ribosomal_L19e"/>
    <property type="match status" value="1"/>
</dbReference>
<dbReference type="AlphaFoldDB" id="A0A6C1E5W1"/>
<comment type="similarity">
    <text evidence="1">Belongs to the eukaryotic ribosomal protein eL19 family.</text>
</comment>